<reference evidence="6 7" key="1">
    <citation type="submission" date="2022-12" db="EMBL/GenBank/DDBJ databases">
        <authorList>
            <person name="Muema E."/>
        </authorList>
    </citation>
    <scope>NUCLEOTIDE SEQUENCE [LARGE SCALE GENOMIC DNA]</scope>
    <source>
        <strain evidence="7">1326</strain>
    </source>
</reference>
<dbReference type="RefSeq" id="WP_337105671.1">
    <property type="nucleotide sequence ID" value="NZ_JAPYKS010000004.1"/>
</dbReference>
<accession>A0ABU8KUA1</accession>
<protein>
    <submittedName>
        <fullName evidence="6">LysR family transcriptional regulator</fullName>
    </submittedName>
</protein>
<evidence type="ECO:0000256" key="3">
    <source>
        <dbReference type="ARBA" id="ARBA00023125"/>
    </source>
</evidence>
<comment type="similarity">
    <text evidence="1">Belongs to the LysR transcriptional regulatory family.</text>
</comment>
<dbReference type="PRINTS" id="PR00039">
    <property type="entry name" value="HTHLYSR"/>
</dbReference>
<name>A0ABU8KUA1_9HYPH</name>
<evidence type="ECO:0000256" key="2">
    <source>
        <dbReference type="ARBA" id="ARBA00023015"/>
    </source>
</evidence>
<dbReference type="InterPro" id="IPR005119">
    <property type="entry name" value="LysR_subst-bd"/>
</dbReference>
<evidence type="ECO:0000256" key="4">
    <source>
        <dbReference type="ARBA" id="ARBA00023163"/>
    </source>
</evidence>
<keyword evidence="4" id="KW-0804">Transcription</keyword>
<dbReference type="Proteomes" id="UP001387293">
    <property type="component" value="Unassembled WGS sequence"/>
</dbReference>
<comment type="caution">
    <text evidence="6">The sequence shown here is derived from an EMBL/GenBank/DDBJ whole genome shotgun (WGS) entry which is preliminary data.</text>
</comment>
<proteinExistence type="inferred from homology"/>
<dbReference type="EMBL" id="JAPYKS010000004">
    <property type="protein sequence ID" value="MEI9408543.1"/>
    <property type="molecule type" value="Genomic_DNA"/>
</dbReference>
<keyword evidence="7" id="KW-1185">Reference proteome</keyword>
<gene>
    <name evidence="6" type="ORF">O7A60_07160</name>
</gene>
<evidence type="ECO:0000313" key="6">
    <source>
        <dbReference type="EMBL" id="MEI9408543.1"/>
    </source>
</evidence>
<feature type="domain" description="HTH lysR-type" evidence="5">
    <location>
        <begin position="1"/>
        <end position="57"/>
    </location>
</feature>
<evidence type="ECO:0000313" key="7">
    <source>
        <dbReference type="Proteomes" id="UP001387293"/>
    </source>
</evidence>
<evidence type="ECO:0000256" key="1">
    <source>
        <dbReference type="ARBA" id="ARBA00009437"/>
    </source>
</evidence>
<dbReference type="SUPFAM" id="SSF46785">
    <property type="entry name" value="Winged helix' DNA-binding domain"/>
    <property type="match status" value="1"/>
</dbReference>
<dbReference type="PANTHER" id="PTHR30126:SF39">
    <property type="entry name" value="HTH-TYPE TRANSCRIPTIONAL REGULATOR CYSL"/>
    <property type="match status" value="1"/>
</dbReference>
<dbReference type="SUPFAM" id="SSF53850">
    <property type="entry name" value="Periplasmic binding protein-like II"/>
    <property type="match status" value="1"/>
</dbReference>
<evidence type="ECO:0000259" key="5">
    <source>
        <dbReference type="PROSITE" id="PS50931"/>
    </source>
</evidence>
<sequence length="289" mass="31172">MLEELRTLVLFAEEGSIQNVARRLPLTQPAVTRQVQRLEDMLETTLLDRRQKPPRLTTAGLEVLERAKDILASIEALKAFAADTEPQGVLRVGLAHGLSDGSVAGGIARAAATFPKISLRLKTGWSADLIEQFERGLLDMGIVLRPAGHQGPDVLGTERLAVIAQAGATKSRLTDAAWASMPWVLSPEPCDARQRLLAILGGERHRLVVAAEIQDPAMQMEWVRRGHGLGLMPSRLAARGLPDDLALVDTGDLDLSLQVVALRSPHLNRLAKAAQAIATTVGDVLDIET</sequence>
<dbReference type="InterPro" id="IPR036388">
    <property type="entry name" value="WH-like_DNA-bd_sf"/>
</dbReference>
<organism evidence="6 7">
    <name type="scientific">Mesorhizobium salmacidum</name>
    <dbReference type="NCBI Taxonomy" id="3015171"/>
    <lineage>
        <taxon>Bacteria</taxon>
        <taxon>Pseudomonadati</taxon>
        <taxon>Pseudomonadota</taxon>
        <taxon>Alphaproteobacteria</taxon>
        <taxon>Hyphomicrobiales</taxon>
        <taxon>Phyllobacteriaceae</taxon>
        <taxon>Mesorhizobium</taxon>
    </lineage>
</organism>
<dbReference type="InterPro" id="IPR000847">
    <property type="entry name" value="LysR_HTH_N"/>
</dbReference>
<dbReference type="PANTHER" id="PTHR30126">
    <property type="entry name" value="HTH-TYPE TRANSCRIPTIONAL REGULATOR"/>
    <property type="match status" value="1"/>
</dbReference>
<dbReference type="Gene3D" id="3.40.190.290">
    <property type="match status" value="1"/>
</dbReference>
<keyword evidence="2" id="KW-0805">Transcription regulation</keyword>
<dbReference type="InterPro" id="IPR036390">
    <property type="entry name" value="WH_DNA-bd_sf"/>
</dbReference>
<dbReference type="Gene3D" id="1.10.10.10">
    <property type="entry name" value="Winged helix-like DNA-binding domain superfamily/Winged helix DNA-binding domain"/>
    <property type="match status" value="1"/>
</dbReference>
<dbReference type="CDD" id="cd05466">
    <property type="entry name" value="PBP2_LTTR_substrate"/>
    <property type="match status" value="1"/>
</dbReference>
<dbReference type="PROSITE" id="PS50931">
    <property type="entry name" value="HTH_LYSR"/>
    <property type="match status" value="1"/>
</dbReference>
<keyword evidence="3" id="KW-0238">DNA-binding</keyword>
<dbReference type="Pfam" id="PF00126">
    <property type="entry name" value="HTH_1"/>
    <property type="match status" value="1"/>
</dbReference>
<dbReference type="Pfam" id="PF03466">
    <property type="entry name" value="LysR_substrate"/>
    <property type="match status" value="1"/>
</dbReference>